<name>A0A1Y2G689_9BASI</name>
<keyword evidence="7" id="KW-1185">Reference proteome</keyword>
<dbReference type="CDD" id="cd12148">
    <property type="entry name" value="fungal_TF_MHR"/>
    <property type="match status" value="1"/>
</dbReference>
<dbReference type="EMBL" id="MCGR01000002">
    <property type="protein sequence ID" value="ORY91511.1"/>
    <property type="molecule type" value="Genomic_DNA"/>
</dbReference>
<keyword evidence="3" id="KW-0539">Nucleus</keyword>
<dbReference type="InParanoid" id="A0A1Y2G689"/>
<dbReference type="InterPro" id="IPR050613">
    <property type="entry name" value="Sec_Metabolite_Reg"/>
</dbReference>
<dbReference type="InterPro" id="IPR001138">
    <property type="entry name" value="Zn2Cys6_DnaBD"/>
</dbReference>
<dbReference type="Gene3D" id="4.10.240.10">
    <property type="entry name" value="Zn(2)-C6 fungal-type DNA-binding domain"/>
    <property type="match status" value="1"/>
</dbReference>
<comment type="caution">
    <text evidence="6">The sequence shown here is derived from an EMBL/GenBank/DDBJ whole genome shotgun (WGS) entry which is preliminary data.</text>
</comment>
<feature type="region of interest" description="Disordered" evidence="4">
    <location>
        <begin position="1"/>
        <end position="71"/>
    </location>
</feature>
<protein>
    <submittedName>
        <fullName evidence="6">Fungal-specific transcription factor domain-domain-containing protein</fullName>
    </submittedName>
</protein>
<dbReference type="SMART" id="SM00066">
    <property type="entry name" value="GAL4"/>
    <property type="match status" value="1"/>
</dbReference>
<feature type="compositionally biased region" description="Low complexity" evidence="4">
    <location>
        <begin position="140"/>
        <end position="170"/>
    </location>
</feature>
<feature type="region of interest" description="Disordered" evidence="4">
    <location>
        <begin position="700"/>
        <end position="736"/>
    </location>
</feature>
<dbReference type="GO" id="GO:0000981">
    <property type="term" value="F:DNA-binding transcription factor activity, RNA polymerase II-specific"/>
    <property type="evidence" value="ECO:0007669"/>
    <property type="project" value="InterPro"/>
</dbReference>
<dbReference type="PROSITE" id="PS00463">
    <property type="entry name" value="ZN2_CY6_FUNGAL_1"/>
    <property type="match status" value="1"/>
</dbReference>
<dbReference type="SMART" id="SM00906">
    <property type="entry name" value="Fungal_trans"/>
    <property type="match status" value="1"/>
</dbReference>
<dbReference type="CDD" id="cd00067">
    <property type="entry name" value="GAL4"/>
    <property type="match status" value="1"/>
</dbReference>
<dbReference type="STRING" id="106004.A0A1Y2G689"/>
<reference evidence="6 7" key="1">
    <citation type="submission" date="2016-07" db="EMBL/GenBank/DDBJ databases">
        <title>Pervasive Adenine N6-methylation of Active Genes in Fungi.</title>
        <authorList>
            <consortium name="DOE Joint Genome Institute"/>
            <person name="Mondo S.J."/>
            <person name="Dannebaum R.O."/>
            <person name="Kuo R.C."/>
            <person name="Labutti K."/>
            <person name="Haridas S."/>
            <person name="Kuo A."/>
            <person name="Salamov A."/>
            <person name="Ahrendt S.R."/>
            <person name="Lipzen A."/>
            <person name="Sullivan W."/>
            <person name="Andreopoulos W.B."/>
            <person name="Clum A."/>
            <person name="Lindquist E."/>
            <person name="Daum C."/>
            <person name="Ramamoorthy G.K."/>
            <person name="Gryganskyi A."/>
            <person name="Culley D."/>
            <person name="Magnuson J.K."/>
            <person name="James T.Y."/>
            <person name="O'Malley M.A."/>
            <person name="Stajich J.E."/>
            <person name="Spatafora J.W."/>
            <person name="Visel A."/>
            <person name="Grigoriev I.V."/>
        </authorList>
    </citation>
    <scope>NUCLEOTIDE SEQUENCE [LARGE SCALE GENOMIC DNA]</scope>
    <source>
        <strain evidence="6 7">62-1032</strain>
    </source>
</reference>
<evidence type="ECO:0000256" key="1">
    <source>
        <dbReference type="ARBA" id="ARBA00004123"/>
    </source>
</evidence>
<dbReference type="InterPro" id="IPR007219">
    <property type="entry name" value="XnlR_reg_dom"/>
</dbReference>
<organism evidence="6 7">
    <name type="scientific">Leucosporidium creatinivorum</name>
    <dbReference type="NCBI Taxonomy" id="106004"/>
    <lineage>
        <taxon>Eukaryota</taxon>
        <taxon>Fungi</taxon>
        <taxon>Dikarya</taxon>
        <taxon>Basidiomycota</taxon>
        <taxon>Pucciniomycotina</taxon>
        <taxon>Microbotryomycetes</taxon>
        <taxon>Leucosporidiales</taxon>
        <taxon>Leucosporidium</taxon>
    </lineage>
</organism>
<dbReference type="AlphaFoldDB" id="A0A1Y2G689"/>
<gene>
    <name evidence="6" type="ORF">BCR35DRAFT_349325</name>
</gene>
<evidence type="ECO:0000259" key="5">
    <source>
        <dbReference type="PROSITE" id="PS50048"/>
    </source>
</evidence>
<proteinExistence type="predicted"/>
<feature type="compositionally biased region" description="Polar residues" evidence="4">
    <location>
        <begin position="1"/>
        <end position="16"/>
    </location>
</feature>
<comment type="subcellular location">
    <subcellularLocation>
        <location evidence="1">Nucleus</location>
    </subcellularLocation>
</comment>
<evidence type="ECO:0000256" key="2">
    <source>
        <dbReference type="ARBA" id="ARBA00022723"/>
    </source>
</evidence>
<dbReference type="GO" id="GO:0003677">
    <property type="term" value="F:DNA binding"/>
    <property type="evidence" value="ECO:0007669"/>
    <property type="project" value="InterPro"/>
</dbReference>
<evidence type="ECO:0000313" key="6">
    <source>
        <dbReference type="EMBL" id="ORY91511.1"/>
    </source>
</evidence>
<dbReference type="Pfam" id="PF00172">
    <property type="entry name" value="Zn_clus"/>
    <property type="match status" value="1"/>
</dbReference>
<dbReference type="GO" id="GO:0005634">
    <property type="term" value="C:nucleus"/>
    <property type="evidence" value="ECO:0007669"/>
    <property type="project" value="UniProtKB-SubCell"/>
</dbReference>
<evidence type="ECO:0000256" key="3">
    <source>
        <dbReference type="ARBA" id="ARBA00023242"/>
    </source>
</evidence>
<evidence type="ECO:0000256" key="4">
    <source>
        <dbReference type="SAM" id="MobiDB-lite"/>
    </source>
</evidence>
<feature type="compositionally biased region" description="Pro residues" evidence="4">
    <location>
        <begin position="716"/>
        <end position="729"/>
    </location>
</feature>
<keyword evidence="2" id="KW-0479">Metal-binding</keyword>
<dbReference type="GO" id="GO:0006351">
    <property type="term" value="P:DNA-templated transcription"/>
    <property type="evidence" value="ECO:0007669"/>
    <property type="project" value="InterPro"/>
</dbReference>
<dbReference type="Pfam" id="PF04082">
    <property type="entry name" value="Fungal_trans"/>
    <property type="match status" value="1"/>
</dbReference>
<dbReference type="PROSITE" id="PS50048">
    <property type="entry name" value="ZN2_CY6_FUNGAL_2"/>
    <property type="match status" value="1"/>
</dbReference>
<dbReference type="OrthoDB" id="3364175at2759"/>
<feature type="region of interest" description="Disordered" evidence="4">
    <location>
        <begin position="222"/>
        <end position="243"/>
    </location>
</feature>
<dbReference type="Proteomes" id="UP000193467">
    <property type="component" value="Unassembled WGS sequence"/>
</dbReference>
<feature type="domain" description="Zn(2)-C6 fungal-type" evidence="5">
    <location>
        <begin position="74"/>
        <end position="103"/>
    </location>
</feature>
<dbReference type="SUPFAM" id="SSF57701">
    <property type="entry name" value="Zn2/Cys6 DNA-binding domain"/>
    <property type="match status" value="1"/>
</dbReference>
<evidence type="ECO:0000313" key="7">
    <source>
        <dbReference type="Proteomes" id="UP000193467"/>
    </source>
</evidence>
<accession>A0A1Y2G689</accession>
<dbReference type="GO" id="GO:0008270">
    <property type="term" value="F:zinc ion binding"/>
    <property type="evidence" value="ECO:0007669"/>
    <property type="project" value="InterPro"/>
</dbReference>
<feature type="region of interest" description="Disordered" evidence="4">
    <location>
        <begin position="140"/>
        <end position="195"/>
    </location>
</feature>
<dbReference type="InterPro" id="IPR036864">
    <property type="entry name" value="Zn2-C6_fun-type_DNA-bd_sf"/>
</dbReference>
<dbReference type="PANTHER" id="PTHR31001">
    <property type="entry name" value="UNCHARACTERIZED TRANSCRIPTIONAL REGULATORY PROTEIN"/>
    <property type="match status" value="1"/>
</dbReference>
<feature type="compositionally biased region" description="Low complexity" evidence="4">
    <location>
        <begin position="17"/>
        <end position="38"/>
    </location>
</feature>
<dbReference type="PANTHER" id="PTHR31001:SF76">
    <property type="entry name" value="ZN(2)-C6 FUNGAL-TYPE DOMAIN-CONTAINING PROTEIN"/>
    <property type="match status" value="1"/>
</dbReference>
<feature type="compositionally biased region" description="Basic and acidic residues" evidence="4">
    <location>
        <begin position="184"/>
        <end position="193"/>
    </location>
</feature>
<sequence>MDSTAPPHHQQTADGRQSSLQSQPAAASASRQTAESASGSVERSDSGPARSTTSVKKERAGGPPPPPGRRAIQSCAECKRRKVRCDRIYPCTPCTMRGDEATCERPESTLTPALYDTLTGRMATLEEVVRTLQRTVARLEGSSAAEASPATASPGGGAASIASSPAVVVQAPPPEPRQPITSRSDARAERGQPEEEEVALMLEDFAMGFSQNSMRISRQLNPEHTSAPYPSSPEPRGLAPNHPFLIDPQRSMMLVRTYFNRLEWYTKSLHAPSFIAETERLLTFPAHEAVRQARPSFLCCYLLVLCIALHLIEAPEAAALGFSSEQAADLAQRMFTSATSLLWSSDWLRTPSLEFLQAVTLMGVYSYNVDDEADVHWSLLGTAIKVAQNLGLSRLGAESASKKWPEAWKSFRTRETGRRVWWNLVTLDWSHAQAHNGTYCVHPSQNHTAPPSNVNDEDLGDEYFERPMSEYTESSMSIFKLQFVTLYREFVDHITTRQPADYGFIINMDTRICDLIASFPPYFANVQDSPARTPNLEKECILIRITAANRHLRLHRPYLMRGYTDKQYAASTNRCVTSARSVLTLLQIAGQRCPDLFKLWIVLFYGFVASIVAFIDLTRNPSNETRAALHETVALFKHGEQTSAAARNAISLLQGLLAAEQEITPSSSKGVKRRRIDGNAESTEDPFRQVVNRLLLQASTQHDARHSPSGGSIPSPSRPPYDPNSPMPMPSMGLHPPQGFNPGTLGVPTDYTFPTYPGIHAASGLAELFSGDLDGLDGNFGFVDLVQFDPSGMGSLG</sequence>